<gene>
    <name evidence="7" type="ORF">SAMN05421834_106114</name>
</gene>
<sequence>MTEAIVNNIIQSSNKDFFSPGKENLESGHSKSFAKTMREINSQSQKRKTYSAREPISSQNKKAKLDEKGFFKKLKKVLQKDSKKVPSELLSMLQNVSLNREQRAMLGQLMLNLQNNNLSISDLKSLLEKNSNRLNLEESSLQYLFNETEGSKALSFQSLNIEDLEKLSYLMKNGMVKLSEKENSELKSEINKLSQILSNLDSRKLKSDLNQTKAAANDDSSLEHLISVLKSVDLESDSLDQISRLENLETPVLSSLLDPDNSALSESVNMVTSGDGESLFAELSVQLEEMLKQQDSQSSANNSAAKTDLLNSELFSLNSDLSSVFDSAGKLENQNNFFDLDNSNLLFNFGQENQNLNGSVNTEQFSLNNENRAQLAESADLRSQVVEQFKGEYSPETKEMQIQLKPESLGKIDISLSYDNQELTGKMLVESELVRAQLENSLKGLKSDLLKQGINIEQFKIETAKNGPQQVDKQENFVFDQQNSFSDGETGQNQEYEQRQFFQGQYYVRRHNGSPDLDNDSLVMRQQEIINRAAFSNEKLNLLA</sequence>
<organism evidence="7 8">
    <name type="scientific">Halanaerobium kushneri</name>
    <dbReference type="NCBI Taxonomy" id="56779"/>
    <lineage>
        <taxon>Bacteria</taxon>
        <taxon>Bacillati</taxon>
        <taxon>Bacillota</taxon>
        <taxon>Clostridia</taxon>
        <taxon>Halanaerobiales</taxon>
        <taxon>Halanaerobiaceae</taxon>
        <taxon>Halanaerobium</taxon>
    </lineage>
</organism>
<dbReference type="Gene3D" id="3.30.750.140">
    <property type="match status" value="1"/>
</dbReference>
<name>A0A1N6UCW2_9FIRM</name>
<keyword evidence="3" id="KW-1005">Bacterial flagellum biogenesis</keyword>
<keyword evidence="4" id="KW-0175">Coiled coil</keyword>
<dbReference type="OrthoDB" id="1777809at2"/>
<accession>A0A1N6UCW2</accession>
<comment type="similarity">
    <text evidence="2">Belongs to the FliK family.</text>
</comment>
<protein>
    <submittedName>
        <fullName evidence="7">Hook-length control protein FliK</fullName>
    </submittedName>
</protein>
<feature type="coiled-coil region" evidence="4">
    <location>
        <begin position="176"/>
        <end position="203"/>
    </location>
</feature>
<feature type="region of interest" description="Disordered" evidence="5">
    <location>
        <begin position="38"/>
        <end position="60"/>
    </location>
</feature>
<keyword evidence="8" id="KW-1185">Reference proteome</keyword>
<comment type="function">
    <text evidence="1">Controls the length of the flagellar hook.</text>
</comment>
<dbReference type="InterPro" id="IPR038610">
    <property type="entry name" value="FliK-like_C_sf"/>
</dbReference>
<evidence type="ECO:0000313" key="7">
    <source>
        <dbReference type="EMBL" id="SIQ63429.1"/>
    </source>
</evidence>
<dbReference type="InterPro" id="IPR021136">
    <property type="entry name" value="Flagellar_hook_control-like_C"/>
</dbReference>
<evidence type="ECO:0000259" key="6">
    <source>
        <dbReference type="Pfam" id="PF02120"/>
    </source>
</evidence>
<dbReference type="PRINTS" id="PR01007">
    <property type="entry name" value="FLGHOOKFLIK"/>
</dbReference>
<dbReference type="STRING" id="56779.SAMN05421834_106114"/>
<evidence type="ECO:0000256" key="4">
    <source>
        <dbReference type="SAM" id="Coils"/>
    </source>
</evidence>
<dbReference type="GO" id="GO:0044780">
    <property type="term" value="P:bacterial-type flagellum assembly"/>
    <property type="evidence" value="ECO:0007669"/>
    <property type="project" value="InterPro"/>
</dbReference>
<feature type="domain" description="Flagellar hook-length control protein-like C-terminal" evidence="6">
    <location>
        <begin position="388"/>
        <end position="469"/>
    </location>
</feature>
<evidence type="ECO:0000256" key="1">
    <source>
        <dbReference type="ARBA" id="ARBA00003944"/>
    </source>
</evidence>
<dbReference type="AlphaFoldDB" id="A0A1N6UCW2"/>
<evidence type="ECO:0000256" key="3">
    <source>
        <dbReference type="ARBA" id="ARBA00022795"/>
    </source>
</evidence>
<evidence type="ECO:0000313" key="8">
    <source>
        <dbReference type="Proteomes" id="UP000185669"/>
    </source>
</evidence>
<dbReference type="EMBL" id="FTNC01000006">
    <property type="protein sequence ID" value="SIQ63429.1"/>
    <property type="molecule type" value="Genomic_DNA"/>
</dbReference>
<dbReference type="InterPro" id="IPR001635">
    <property type="entry name" value="Flag_hook_Flik"/>
</dbReference>
<evidence type="ECO:0000256" key="5">
    <source>
        <dbReference type="SAM" id="MobiDB-lite"/>
    </source>
</evidence>
<dbReference type="RefSeq" id="WP_076544437.1">
    <property type="nucleotide sequence ID" value="NZ_FTNC01000006.1"/>
</dbReference>
<dbReference type="Proteomes" id="UP000185669">
    <property type="component" value="Unassembled WGS sequence"/>
</dbReference>
<dbReference type="CDD" id="cd17470">
    <property type="entry name" value="T3SS_Flik_C"/>
    <property type="match status" value="1"/>
</dbReference>
<evidence type="ECO:0000256" key="2">
    <source>
        <dbReference type="ARBA" id="ARBA00009149"/>
    </source>
</evidence>
<dbReference type="GO" id="GO:0009424">
    <property type="term" value="C:bacterial-type flagellum hook"/>
    <property type="evidence" value="ECO:0007669"/>
    <property type="project" value="InterPro"/>
</dbReference>
<dbReference type="Pfam" id="PF02120">
    <property type="entry name" value="Flg_hook"/>
    <property type="match status" value="1"/>
</dbReference>
<proteinExistence type="inferred from homology"/>
<reference evidence="8" key="1">
    <citation type="submission" date="2017-01" db="EMBL/GenBank/DDBJ databases">
        <authorList>
            <person name="Varghese N."/>
            <person name="Submissions S."/>
        </authorList>
    </citation>
    <scope>NUCLEOTIDE SEQUENCE [LARGE SCALE GENOMIC DNA]</scope>
    <source>
        <strain evidence="8">ATCC 700103</strain>
    </source>
</reference>